<evidence type="ECO:0000256" key="4">
    <source>
        <dbReference type="ARBA" id="ARBA00023212"/>
    </source>
</evidence>
<dbReference type="GO" id="GO:0005876">
    <property type="term" value="C:spindle microtubule"/>
    <property type="evidence" value="ECO:0007669"/>
    <property type="project" value="TreeGrafter"/>
</dbReference>
<evidence type="ECO:0000256" key="5">
    <source>
        <dbReference type="SAM" id="MobiDB-lite"/>
    </source>
</evidence>
<feature type="region of interest" description="Disordered" evidence="5">
    <location>
        <begin position="247"/>
        <end position="273"/>
    </location>
</feature>
<evidence type="ECO:0000259" key="6">
    <source>
        <dbReference type="Pfam" id="PF15259"/>
    </source>
</evidence>
<evidence type="ECO:0000313" key="7">
    <source>
        <dbReference type="Ensembl" id="ENSMMOP00000001499.1"/>
    </source>
</evidence>
<dbReference type="GO" id="GO:0007080">
    <property type="term" value="P:mitotic metaphase chromosome alignment"/>
    <property type="evidence" value="ECO:0007669"/>
    <property type="project" value="TreeGrafter"/>
</dbReference>
<comment type="subcellular location">
    <subcellularLocation>
        <location evidence="1">Cytoplasm</location>
        <location evidence="1">Cytoskeleton</location>
    </subcellularLocation>
</comment>
<evidence type="ECO:0000256" key="1">
    <source>
        <dbReference type="ARBA" id="ARBA00004245"/>
    </source>
</evidence>
<dbReference type="InterPro" id="IPR032768">
    <property type="entry name" value="GTSE1_N"/>
</dbReference>
<keyword evidence="8" id="KW-1185">Reference proteome</keyword>
<reference evidence="7" key="1">
    <citation type="submission" date="2025-08" db="UniProtKB">
        <authorList>
            <consortium name="Ensembl"/>
        </authorList>
    </citation>
    <scope>IDENTIFICATION</scope>
</reference>
<dbReference type="Pfam" id="PF15259">
    <property type="entry name" value="GTSE1_N"/>
    <property type="match status" value="1"/>
</dbReference>
<dbReference type="InterPro" id="IPR026657">
    <property type="entry name" value="DDA3/GTSE-1"/>
</dbReference>
<dbReference type="PANTHER" id="PTHR21584:SF10">
    <property type="entry name" value="G2 AND S PHASE-EXPRESSED PROTEIN 1"/>
    <property type="match status" value="1"/>
</dbReference>
<dbReference type="STRING" id="94237.ENSMMOP00000001499"/>
<dbReference type="PANTHER" id="PTHR21584">
    <property type="entry name" value="DIFFERENTIAL DISPLAY AND ACTIVATED BY P53 DDA3 /G2 S PHASE EXPRESSED 1"/>
    <property type="match status" value="1"/>
</dbReference>
<reference evidence="7" key="2">
    <citation type="submission" date="2025-09" db="UniProtKB">
        <authorList>
            <consortium name="Ensembl"/>
        </authorList>
    </citation>
    <scope>IDENTIFICATION</scope>
</reference>
<protein>
    <recommendedName>
        <fullName evidence="6">G2 and S phase-expressed protein 1 N-terminal domain-containing protein</fullName>
    </recommendedName>
</protein>
<name>A0A3Q3VZI0_MOLML</name>
<feature type="compositionally biased region" description="Polar residues" evidence="5">
    <location>
        <begin position="216"/>
        <end position="225"/>
    </location>
</feature>
<organism evidence="7 8">
    <name type="scientific">Mola mola</name>
    <name type="common">Ocean sunfish</name>
    <name type="synonym">Tetraodon mola</name>
    <dbReference type="NCBI Taxonomy" id="94237"/>
    <lineage>
        <taxon>Eukaryota</taxon>
        <taxon>Metazoa</taxon>
        <taxon>Chordata</taxon>
        <taxon>Craniata</taxon>
        <taxon>Vertebrata</taxon>
        <taxon>Euteleostomi</taxon>
        <taxon>Actinopterygii</taxon>
        <taxon>Neopterygii</taxon>
        <taxon>Teleostei</taxon>
        <taxon>Neoteleostei</taxon>
        <taxon>Acanthomorphata</taxon>
        <taxon>Eupercaria</taxon>
        <taxon>Tetraodontiformes</taxon>
        <taxon>Molidae</taxon>
        <taxon>Mola</taxon>
    </lineage>
</organism>
<feature type="compositionally biased region" description="Low complexity" evidence="5">
    <location>
        <begin position="140"/>
        <end position="149"/>
    </location>
</feature>
<dbReference type="AlphaFoldDB" id="A0A3Q3VZI0"/>
<keyword evidence="3" id="KW-0597">Phosphoprotein</keyword>
<evidence type="ECO:0000313" key="8">
    <source>
        <dbReference type="Proteomes" id="UP000261620"/>
    </source>
</evidence>
<feature type="compositionally biased region" description="Polar residues" evidence="5">
    <location>
        <begin position="1"/>
        <end position="11"/>
    </location>
</feature>
<feature type="region of interest" description="Disordered" evidence="5">
    <location>
        <begin position="1"/>
        <end position="24"/>
    </location>
</feature>
<accession>A0A3Q3VZI0</accession>
<dbReference type="GO" id="GO:0000922">
    <property type="term" value="C:spindle pole"/>
    <property type="evidence" value="ECO:0007669"/>
    <property type="project" value="TreeGrafter"/>
</dbReference>
<dbReference type="Ensembl" id="ENSMMOT00000001528.1">
    <property type="protein sequence ID" value="ENSMMOP00000001499.1"/>
    <property type="gene ID" value="ENSMMOG00000001264.1"/>
</dbReference>
<dbReference type="GO" id="GO:0008017">
    <property type="term" value="F:microtubule binding"/>
    <property type="evidence" value="ECO:0007669"/>
    <property type="project" value="TreeGrafter"/>
</dbReference>
<evidence type="ECO:0000256" key="2">
    <source>
        <dbReference type="ARBA" id="ARBA00022490"/>
    </source>
</evidence>
<dbReference type="Proteomes" id="UP000261620">
    <property type="component" value="Unplaced"/>
</dbReference>
<feature type="compositionally biased region" description="Polar residues" evidence="5">
    <location>
        <begin position="150"/>
        <end position="180"/>
    </location>
</feature>
<feature type="region of interest" description="Disordered" evidence="5">
    <location>
        <begin position="210"/>
        <end position="233"/>
    </location>
</feature>
<feature type="compositionally biased region" description="Polar residues" evidence="5">
    <location>
        <begin position="130"/>
        <end position="139"/>
    </location>
</feature>
<sequence length="288" mass="30325">GEVSFSGSISNGEEDEDEVFAGPAGHKENCVSVNVKSRIEGSALWTSWSPLTGDQLDAVCQEAHKIANQLQCSEMSQPQNREDKTSNTIGSTTASVLSPIKRQTFCVQDSPMKQLPPAIQHRMLRGSSARAASSTLPTGTVSSTRRVSTNAPSSTRRVSTNAPSFTRPGTSSRLSTSSPVARTKPQPRTGLRGKAPLGVSVVLLPQKPSAGPLTPSAGSCRSQQVKVRRPSALPTPVRCRMSTIPVATPTGRARSATRAPTSDTGPAPGSALAVRDRSCRKLLSTDII</sequence>
<feature type="region of interest" description="Disordered" evidence="5">
    <location>
        <begin position="125"/>
        <end position="196"/>
    </location>
</feature>
<keyword evidence="2" id="KW-0963">Cytoplasm</keyword>
<proteinExistence type="predicted"/>
<keyword evidence="4" id="KW-0206">Cytoskeleton</keyword>
<evidence type="ECO:0000256" key="3">
    <source>
        <dbReference type="ARBA" id="ARBA00022553"/>
    </source>
</evidence>
<feature type="domain" description="G2 and S phase-expressed protein 1 N-terminal" evidence="6">
    <location>
        <begin position="3"/>
        <end position="110"/>
    </location>
</feature>